<keyword evidence="1" id="KW-0472">Membrane</keyword>
<reference evidence="2" key="1">
    <citation type="submission" date="2021-01" db="EMBL/GenBank/DDBJ databases">
        <authorList>
            <consortium name="Genoscope - CEA"/>
            <person name="William W."/>
        </authorList>
    </citation>
    <scope>NUCLEOTIDE SEQUENCE</scope>
</reference>
<evidence type="ECO:0000313" key="2">
    <source>
        <dbReference type="EMBL" id="CAF1697998.1"/>
    </source>
</evidence>
<sequence length="61" mass="7455">LHILKNSKTFIKTKENQEHMARSPYYGSSYLDYLSLPNPHLCFFFMVVFFVFSFTWYLNYE</sequence>
<dbReference type="Proteomes" id="UP001295469">
    <property type="component" value="Chromosome C03"/>
</dbReference>
<dbReference type="EMBL" id="HG994367">
    <property type="protein sequence ID" value="CAF1697998.1"/>
    <property type="molecule type" value="Genomic_DNA"/>
</dbReference>
<name>A0A816HYG0_BRANA</name>
<gene>
    <name evidence="2" type="ORF">DARMORV10_C03P11260.1</name>
</gene>
<feature type="non-terminal residue" evidence="2">
    <location>
        <position position="61"/>
    </location>
</feature>
<keyword evidence="1" id="KW-0812">Transmembrane</keyword>
<proteinExistence type="predicted"/>
<keyword evidence="1" id="KW-1133">Transmembrane helix</keyword>
<feature type="non-terminal residue" evidence="2">
    <location>
        <position position="1"/>
    </location>
</feature>
<dbReference type="AlphaFoldDB" id="A0A816HYG0"/>
<evidence type="ECO:0000256" key="1">
    <source>
        <dbReference type="SAM" id="Phobius"/>
    </source>
</evidence>
<accession>A0A816HYG0</accession>
<feature type="transmembrane region" description="Helical" evidence="1">
    <location>
        <begin position="38"/>
        <end position="58"/>
    </location>
</feature>
<protein>
    <submittedName>
        <fullName evidence="2">(rape) hypothetical protein</fullName>
    </submittedName>
</protein>
<organism evidence="2">
    <name type="scientific">Brassica napus</name>
    <name type="common">Rape</name>
    <dbReference type="NCBI Taxonomy" id="3708"/>
    <lineage>
        <taxon>Eukaryota</taxon>
        <taxon>Viridiplantae</taxon>
        <taxon>Streptophyta</taxon>
        <taxon>Embryophyta</taxon>
        <taxon>Tracheophyta</taxon>
        <taxon>Spermatophyta</taxon>
        <taxon>Magnoliopsida</taxon>
        <taxon>eudicotyledons</taxon>
        <taxon>Gunneridae</taxon>
        <taxon>Pentapetalae</taxon>
        <taxon>rosids</taxon>
        <taxon>malvids</taxon>
        <taxon>Brassicales</taxon>
        <taxon>Brassicaceae</taxon>
        <taxon>Brassiceae</taxon>
        <taxon>Brassica</taxon>
    </lineage>
</organism>